<dbReference type="Pfam" id="PF01771">
    <property type="entry name" value="Viral_alk_exo"/>
    <property type="match status" value="1"/>
</dbReference>
<reference evidence="5 7" key="1">
    <citation type="journal article" date="1993" name="J. Gen. Virol.">
        <title>Nucleotide sequence of the Buzura suppressaria single nucleocapsid nuclear polyhedrosis virus polyhedrin gene.</title>
        <authorList>
            <person name="Hu Z.H."/>
            <person name="Liu M.F."/>
            <person name="Jin F."/>
            <person name="Wang Z.X."/>
            <person name="Liu X.Y."/>
            <person name="Li M.J."/>
            <person name="Liang B.F."/>
            <person name="Xie T.E."/>
        </authorList>
    </citation>
    <scope>NUCLEOTIDE SEQUENCE [LARGE SCALE GENOMIC DNA]</scope>
    <source>
        <strain evidence="5">Hubei</strain>
    </source>
</reference>
<sequence length="399" mass="46601">MDGLTKEQKQICEKYSYREYVARLGETPSRLDRDEILRIERLTRGQHENLLWRTLRLDRQTASKSNNQQSLLETAAMSFGIVNEKVVKGNNAIMDSVRKAIEYKLNTQIVESVLDCGLFFTPLGLFSASPDAYFVTRENILVPLEIKCPLSYKETTVDEMRNSMNVRKQRYRVKHTALSVNRIGEPVFAVEKTDAHYRQMQRQIYVLDAPICVYLVKFKDSHVIQVVERDEQFTRQEHENEKKVYTGYVQRFKARKKFSTLHNRRVSFVNQNHMYTEKEVTKLAERGFYYMYGEIECVYCFTKFNTEIGCAALLELHSCIVQKNQLIATVRNPNYFDHSKRTMSLLDRHLDPRLADQGVFFDTAQQNLVTFCCNVLVKNGIDVEHDSKCNYNSIVNSIK</sequence>
<keyword evidence="3" id="KW-0378">Hydrolase</keyword>
<dbReference type="KEGG" id="vg:18267036"/>
<evidence type="ECO:0000313" key="7">
    <source>
        <dbReference type="Proteomes" id="UP000214366"/>
    </source>
</evidence>
<reference evidence="5 7" key="4">
    <citation type="journal article" date="1998" name="J. Gen. Virol.">
        <title>Distinct gene arrangement in the Buzura suppressaria single-nucleocapsid nucleopolyhedrovirus genome.</title>
        <authorList>
            <person name="Hu Z.H."/>
            <person name="Arif B.M."/>
            <person name="Jin F."/>
            <person name="Martens J.W."/>
            <person name="Chen X.W."/>
            <person name="Sun J.S."/>
            <person name="Zuidema D."/>
            <person name="Goldbach R.W."/>
            <person name="Vlak J.M."/>
        </authorList>
    </citation>
    <scope>NUCLEOTIDE SEQUENCE [LARGE SCALE GENOMIC DNA]</scope>
    <source>
        <strain evidence="5">Hubei</strain>
    </source>
</reference>
<reference evidence="5 7" key="6">
    <citation type="journal article" date="2014" name="PLoS ONE">
        <title>Genome Sequence and Analysis of Buzura suppressaria Nucleopolyhedrovirus: A Group II Alphabaculovirus.</title>
        <authorList>
            <person name="Zhu Z."/>
            <person name="Yin F."/>
            <person name="Liu X."/>
            <person name="Hou D."/>
            <person name="Wang J."/>
            <person name="Zhang L."/>
            <person name="Arif B."/>
            <person name="Wang H."/>
            <person name="Deng F."/>
            <person name="Hu Z."/>
        </authorList>
    </citation>
    <scope>NUCLEOTIDE SEQUENCE [LARGE SCALE GENOMIC DNA]</scope>
    <source>
        <strain evidence="5">Hubei</strain>
    </source>
</reference>
<dbReference type="InterPro" id="IPR051703">
    <property type="entry name" value="NF-kappa-B_Signaling_Reg"/>
</dbReference>
<keyword evidence="7" id="KW-1185">Reference proteome</keyword>
<dbReference type="GO" id="GO:0004519">
    <property type="term" value="F:endonuclease activity"/>
    <property type="evidence" value="ECO:0007669"/>
    <property type="project" value="UniProtKB-KW"/>
</dbReference>
<evidence type="ECO:0000313" key="6">
    <source>
        <dbReference type="EMBL" id="AKN91089.1"/>
    </source>
</evidence>
<dbReference type="Gene3D" id="3.90.320.10">
    <property type="match status" value="1"/>
</dbReference>
<evidence type="ECO:0000256" key="1">
    <source>
        <dbReference type="ARBA" id="ARBA00022722"/>
    </source>
</evidence>
<evidence type="ECO:0000256" key="4">
    <source>
        <dbReference type="ARBA" id="ARBA00022839"/>
    </source>
</evidence>
<organism evidence="5 7">
    <name type="scientific">Buzura suppressaria nuclear polyhedrosis virus</name>
    <name type="common">BsNPV</name>
    <dbReference type="NCBI Taxonomy" id="74320"/>
    <lineage>
        <taxon>Viruses</taxon>
        <taxon>Viruses incertae sedis</taxon>
        <taxon>Naldaviricetes</taxon>
        <taxon>Lefavirales</taxon>
        <taxon>Baculoviridae</taxon>
        <taxon>Alphabaculovirus</taxon>
        <taxon>Alphabaculovirus busuppressariae</taxon>
    </lineage>
</organism>
<dbReference type="InterPro" id="IPR011604">
    <property type="entry name" value="PDDEXK-like_dom_sf"/>
</dbReference>
<dbReference type="InterPro" id="IPR034720">
    <property type="entry name" value="Viral_alk_exo"/>
</dbReference>
<reference evidence="5 7" key="2">
    <citation type="journal article" date="1997" name="Virus Res.">
        <title>Characterization of the ecdysteroid UDP-glucosyltransferase gene of a single nucleocapsid nucleopolyhedrovirus of Buzura suppressaria.</title>
        <authorList>
            <person name="Hu Z.H."/>
            <person name="Broer R."/>
            <person name="Westerlaken J."/>
            <person name="Martens J.W."/>
            <person name="Jin F."/>
            <person name="Jehle J.A."/>
            <person name="Wang L.M."/>
            <person name="Vlak J.M."/>
        </authorList>
    </citation>
    <scope>NUCLEOTIDE SEQUENCE [LARGE SCALE GENOMIC DNA]</scope>
    <source>
        <strain evidence="5">Hubei</strain>
    </source>
</reference>
<evidence type="ECO:0000256" key="2">
    <source>
        <dbReference type="ARBA" id="ARBA00022759"/>
    </source>
</evidence>
<dbReference type="PANTHER" id="PTHR46609">
    <property type="entry name" value="EXONUCLEASE, PHAGE-TYPE/RECB, C-TERMINAL DOMAIN-CONTAINING PROTEIN"/>
    <property type="match status" value="1"/>
</dbReference>
<reference evidence="6" key="7">
    <citation type="submission" date="2014-10" db="EMBL/GenBank/DDBJ databases">
        <authorList>
            <person name="Seo M.-J."/>
            <person name="Seok Y.J."/>
            <person name="Cha I.-T."/>
        </authorList>
    </citation>
    <scope>NUCLEOTIDE SEQUENCE</scope>
    <source>
        <strain evidence="6">Guangxi</strain>
    </source>
</reference>
<dbReference type="EMBL" id="KM986882">
    <property type="protein sequence ID" value="AKN91089.1"/>
    <property type="molecule type" value="Genomic_DNA"/>
</dbReference>
<dbReference type="RefSeq" id="YP_009001893.1">
    <property type="nucleotide sequence ID" value="NC_023442.1"/>
</dbReference>
<dbReference type="SUPFAM" id="SSF57924">
    <property type="entry name" value="Inhibitor of apoptosis (IAP) repeat"/>
    <property type="match status" value="1"/>
</dbReference>
<reference evidence="5 7" key="3">
    <citation type="journal article" date="1998" name="J. Gen. Virol.">
        <title>The single-nucleocapsid nucleopolyhedrovirus of Buzura suppressaria encodes a P10 protein.</title>
        <authorList>
            <person name="van Oers M.M."/>
            <person name="Hu Z."/>
            <person name="Arif B.M."/>
            <person name="van Strien E.A."/>
            <person name="van Lent J.W."/>
            <person name="Vlak J.M."/>
        </authorList>
    </citation>
    <scope>NUCLEOTIDE SEQUENCE [LARGE SCALE GENOMIC DNA]</scope>
    <source>
        <strain evidence="5">Hubei</strain>
    </source>
</reference>
<keyword evidence="2" id="KW-0255">Endonuclease</keyword>
<dbReference type="EMBL" id="KF611977">
    <property type="protein sequence ID" value="AHH82705.1"/>
    <property type="molecule type" value="Genomic_DNA"/>
</dbReference>
<evidence type="ECO:0000313" key="5">
    <source>
        <dbReference type="EMBL" id="AHH82705.1"/>
    </source>
</evidence>
<dbReference type="Proteomes" id="UP000214366">
    <property type="component" value="Segment"/>
</dbReference>
<keyword evidence="1" id="KW-0540">Nuclease</keyword>
<dbReference type="InterPro" id="IPR011335">
    <property type="entry name" value="Restrct_endonuc-II-like"/>
</dbReference>
<dbReference type="PANTHER" id="PTHR46609:SF8">
    <property type="entry name" value="YQAJ VIRAL RECOMBINASE DOMAIN-CONTAINING PROTEIN"/>
    <property type="match status" value="1"/>
</dbReference>
<dbReference type="GeneID" id="18267036"/>
<reference evidence="5 7" key="5">
    <citation type="journal article" date="1998" name="Virus Res.">
        <title>Genetic organization of the HindIII-I region of the single-nucleocapsid nucleopolyhedrovirus of Buzura suppressaria.</title>
        <authorList>
            <person name="Hu Z.H."/>
            <person name="Arif B.M."/>
            <person name="Sun J.S."/>
            <person name="Chen X.W."/>
            <person name="Zuidema D."/>
            <person name="Goldbach R.W."/>
            <person name="Vlak J.M."/>
        </authorList>
    </citation>
    <scope>NUCLEOTIDE SEQUENCE [LARGE SCALE GENOMIC DNA]</scope>
    <source>
        <strain evidence="5">Hubei</strain>
    </source>
</reference>
<dbReference type="SUPFAM" id="SSF52980">
    <property type="entry name" value="Restriction endonuclease-like"/>
    <property type="match status" value="1"/>
</dbReference>
<dbReference type="GO" id="GO:0004527">
    <property type="term" value="F:exonuclease activity"/>
    <property type="evidence" value="ECO:0007669"/>
    <property type="project" value="UniProtKB-KW"/>
</dbReference>
<accession>W5VKL8</accession>
<evidence type="ECO:0000256" key="3">
    <source>
        <dbReference type="ARBA" id="ARBA00022801"/>
    </source>
</evidence>
<keyword evidence="4" id="KW-0269">Exonuclease</keyword>
<proteinExistence type="predicted"/>
<name>W5VKL8_NPVBS</name>
<protein>
    <submittedName>
        <fullName evidence="5">ALK-EXO</fullName>
    </submittedName>
</protein>
<organismHost>
    <name type="scientific">Lepidoptera</name>
    <name type="common">moths &amp; butterflies</name>
    <dbReference type="NCBI Taxonomy" id="7088"/>
</organismHost>
<dbReference type="OrthoDB" id="9306at10239"/>